<feature type="compositionally biased region" description="Polar residues" evidence="9">
    <location>
        <begin position="236"/>
        <end position="245"/>
    </location>
</feature>
<feature type="compositionally biased region" description="Polar residues" evidence="9">
    <location>
        <begin position="357"/>
        <end position="367"/>
    </location>
</feature>
<name>A0A1V8TC14_9PEZI</name>
<reference evidence="12" key="1">
    <citation type="submission" date="2017-03" db="EMBL/GenBank/DDBJ databases">
        <title>Genomes of endolithic fungi from Antarctica.</title>
        <authorList>
            <person name="Coleine C."/>
            <person name="Masonjones S."/>
            <person name="Stajich J.E."/>
        </authorList>
    </citation>
    <scope>NUCLEOTIDE SEQUENCE [LARGE SCALE GENOMIC DNA]</scope>
    <source>
        <strain evidence="12">CCFEE 5527</strain>
    </source>
</reference>
<feature type="compositionally biased region" description="Polar residues" evidence="9">
    <location>
        <begin position="70"/>
        <end position="81"/>
    </location>
</feature>
<proteinExistence type="inferred from homology"/>
<dbReference type="GO" id="GO:0005730">
    <property type="term" value="C:nucleolus"/>
    <property type="evidence" value="ECO:0007669"/>
    <property type="project" value="TreeGrafter"/>
</dbReference>
<organism evidence="11 12">
    <name type="scientific">Cryoendolithus antarcticus</name>
    <dbReference type="NCBI Taxonomy" id="1507870"/>
    <lineage>
        <taxon>Eukaryota</taxon>
        <taxon>Fungi</taxon>
        <taxon>Dikarya</taxon>
        <taxon>Ascomycota</taxon>
        <taxon>Pezizomycotina</taxon>
        <taxon>Dothideomycetes</taxon>
        <taxon>Dothideomycetidae</taxon>
        <taxon>Cladosporiales</taxon>
        <taxon>Cladosporiaceae</taxon>
        <taxon>Cryoendolithus</taxon>
    </lineage>
</organism>
<dbReference type="PROSITE" id="PS51804">
    <property type="entry name" value="ZF_C2HC_LYAR"/>
    <property type="match status" value="2"/>
</dbReference>
<evidence type="ECO:0000256" key="7">
    <source>
        <dbReference type="ARBA" id="ARBA00061084"/>
    </source>
</evidence>
<feature type="domain" description="Zinc finger C2H2 LYAR-type" evidence="10">
    <location>
        <begin position="30"/>
        <end position="57"/>
    </location>
</feature>
<dbReference type="GO" id="GO:0006364">
    <property type="term" value="P:rRNA processing"/>
    <property type="evidence" value="ECO:0007669"/>
    <property type="project" value="TreeGrafter"/>
</dbReference>
<keyword evidence="12" id="KW-1185">Reference proteome</keyword>
<dbReference type="SUPFAM" id="SSF57667">
    <property type="entry name" value="beta-beta-alpha zinc fingers"/>
    <property type="match status" value="2"/>
</dbReference>
<comment type="subcellular location">
    <subcellularLocation>
        <location evidence="1">Nucleus</location>
    </subcellularLocation>
</comment>
<dbReference type="InParanoid" id="A0A1V8TC14"/>
<evidence type="ECO:0000313" key="12">
    <source>
        <dbReference type="Proteomes" id="UP000192596"/>
    </source>
</evidence>
<dbReference type="Gene3D" id="3.30.1490.490">
    <property type="match status" value="1"/>
</dbReference>
<evidence type="ECO:0000256" key="5">
    <source>
        <dbReference type="ARBA" id="ARBA00022833"/>
    </source>
</evidence>
<feature type="compositionally biased region" description="Basic and acidic residues" evidence="9">
    <location>
        <begin position="296"/>
        <end position="309"/>
    </location>
</feature>
<dbReference type="InterPro" id="IPR036236">
    <property type="entry name" value="Znf_C2H2_sf"/>
</dbReference>
<gene>
    <name evidence="11" type="ORF">B0A48_05819</name>
</gene>
<feature type="region of interest" description="Disordered" evidence="9">
    <location>
        <begin position="195"/>
        <end position="394"/>
    </location>
</feature>
<dbReference type="Proteomes" id="UP000192596">
    <property type="component" value="Unassembled WGS sequence"/>
</dbReference>
<keyword evidence="2" id="KW-0479">Metal-binding</keyword>
<protein>
    <recommendedName>
        <fullName evidence="10">Zinc finger C2H2 LYAR-type domain-containing protein</fullName>
    </recommendedName>
</protein>
<dbReference type="Pfam" id="PF08790">
    <property type="entry name" value="zf-LYAR"/>
    <property type="match status" value="1"/>
</dbReference>
<dbReference type="AlphaFoldDB" id="A0A1V8TC14"/>
<evidence type="ECO:0000256" key="1">
    <source>
        <dbReference type="ARBA" id="ARBA00004123"/>
    </source>
</evidence>
<evidence type="ECO:0000256" key="6">
    <source>
        <dbReference type="ARBA" id="ARBA00023242"/>
    </source>
</evidence>
<keyword evidence="3" id="KW-0677">Repeat</keyword>
<feature type="compositionally biased region" description="Basic and acidic residues" evidence="9">
    <location>
        <begin position="209"/>
        <end position="220"/>
    </location>
</feature>
<accession>A0A1V8TC14</accession>
<feature type="compositionally biased region" description="Polar residues" evidence="9">
    <location>
        <begin position="384"/>
        <end position="394"/>
    </location>
</feature>
<evidence type="ECO:0000256" key="3">
    <source>
        <dbReference type="ARBA" id="ARBA00022737"/>
    </source>
</evidence>
<evidence type="ECO:0000256" key="8">
    <source>
        <dbReference type="PROSITE-ProRule" id="PRU01145"/>
    </source>
</evidence>
<dbReference type="GO" id="GO:0008270">
    <property type="term" value="F:zinc ion binding"/>
    <property type="evidence" value="ECO:0007669"/>
    <property type="project" value="UniProtKB-KW"/>
</dbReference>
<keyword evidence="4 8" id="KW-0863">Zinc-finger</keyword>
<evidence type="ECO:0000256" key="9">
    <source>
        <dbReference type="SAM" id="MobiDB-lite"/>
    </source>
</evidence>
<dbReference type="InterPro" id="IPR014898">
    <property type="entry name" value="Znf_C2H2_LYAR"/>
</dbReference>
<evidence type="ECO:0000256" key="2">
    <source>
        <dbReference type="ARBA" id="ARBA00022723"/>
    </source>
</evidence>
<dbReference type="GO" id="GO:0003677">
    <property type="term" value="F:DNA binding"/>
    <property type="evidence" value="ECO:0007669"/>
    <property type="project" value="InterPro"/>
</dbReference>
<dbReference type="InterPro" id="IPR039999">
    <property type="entry name" value="LYAR"/>
</dbReference>
<dbReference type="GO" id="GO:0000122">
    <property type="term" value="P:negative regulation of transcription by RNA polymerase II"/>
    <property type="evidence" value="ECO:0007669"/>
    <property type="project" value="TreeGrafter"/>
</dbReference>
<dbReference type="STRING" id="1507870.A0A1V8TC14"/>
<evidence type="ECO:0000256" key="4">
    <source>
        <dbReference type="ARBA" id="ARBA00022771"/>
    </source>
</evidence>
<evidence type="ECO:0000259" key="10">
    <source>
        <dbReference type="Pfam" id="PF08790"/>
    </source>
</evidence>
<dbReference type="OrthoDB" id="21474at2759"/>
<comment type="similarity">
    <text evidence="7">Belongs to the UPF0743 family.</text>
</comment>
<comment type="caution">
    <text evidence="11">The sequence shown here is derived from an EMBL/GenBank/DDBJ whole genome shotgun (WGS) entry which is preliminary data.</text>
</comment>
<dbReference type="FunFam" id="3.30.1490.490:FF:000001">
    <property type="entry name" value="cell growth-regulating nucleolar protein-like"/>
    <property type="match status" value="1"/>
</dbReference>
<dbReference type="EMBL" id="NAJO01000011">
    <property type="protein sequence ID" value="OQO08929.1"/>
    <property type="molecule type" value="Genomic_DNA"/>
</dbReference>
<feature type="compositionally biased region" description="Basic and acidic residues" evidence="9">
    <location>
        <begin position="332"/>
        <end position="345"/>
    </location>
</feature>
<sequence length="466" mass="51914">MVSFSCEACGDVLTKKKLDPHRNQCHGASYTCLDCMVHFHGTDYRSHTACISEAQKYQGALYREKKSKRGQNTPQHSQSQEVMRYPPGAYVEDAVDDGGESQAVAVLNVPPRAPTPPPAADERGLEGVNVFDFLVTEAAPVAVDESRMIGAESQYSQYSNGNGTQYLQHGFSYGDSPVNPTFERYNSMQNMLESQQSALMPPPFVTPGPKKERREKEGKSDKKRKRQQVDELDLSASKQPSSRGNEMSDAPGSGQRMLHSGLTGGLSKLVTDGSFYEDRIDAGPTPISPVKRSKREKSERDVRKQEKEKRKSSHSTTATTSKPRSEVSSTTRQDRESQLYDDDRHASHRRHHSPSSTVSPDRSVSRASKSKPSKAVVEFAPRPQSVQPTSSNQVGHHFTSKAELFMSFVNKGPDSERGLSINKALKRFHREVGASRDGEKEDEDKELWKNLRVRRNDRGEVVLFVA</sequence>
<evidence type="ECO:0000313" key="11">
    <source>
        <dbReference type="EMBL" id="OQO08929.1"/>
    </source>
</evidence>
<keyword evidence="6" id="KW-0539">Nucleus</keyword>
<feature type="region of interest" description="Disordered" evidence="9">
    <location>
        <begin position="64"/>
        <end position="84"/>
    </location>
</feature>
<dbReference type="PANTHER" id="PTHR13100:SF10">
    <property type="entry name" value="CELL GROWTH-REGULATING NUCLEOLAR PROTEIN"/>
    <property type="match status" value="1"/>
</dbReference>
<dbReference type="PANTHER" id="PTHR13100">
    <property type="entry name" value="CELL GROWTH-REGULATING NUCLEOLAR PROTEIN LYAR"/>
    <property type="match status" value="1"/>
</dbReference>
<keyword evidence="5" id="KW-0862">Zinc</keyword>